<dbReference type="GO" id="GO:0005694">
    <property type="term" value="C:chromosome"/>
    <property type="evidence" value="ECO:0007669"/>
    <property type="project" value="UniProtKB-ARBA"/>
</dbReference>
<reference evidence="3 4" key="1">
    <citation type="journal article" date="2018" name="Gigascience">
        <title>Genomes of trombidid mites reveal novel predicted allergens and laterally-transferred genes associated with secondary metabolism.</title>
        <authorList>
            <person name="Dong X."/>
            <person name="Chaisiri K."/>
            <person name="Xia D."/>
            <person name="Armstrong S.D."/>
            <person name="Fang Y."/>
            <person name="Donnelly M.J."/>
            <person name="Kadowaki T."/>
            <person name="McGarry J.W."/>
            <person name="Darby A.C."/>
            <person name="Makepeace B.L."/>
        </authorList>
    </citation>
    <scope>NUCLEOTIDE SEQUENCE [LARGE SCALE GENOMIC DNA]</scope>
    <source>
        <strain evidence="3">UoL-UT</strain>
    </source>
</reference>
<dbReference type="SMART" id="SM00298">
    <property type="entry name" value="CHROMO"/>
    <property type="match status" value="1"/>
</dbReference>
<organism evidence="3 4">
    <name type="scientific">Leptotrombidium deliense</name>
    <dbReference type="NCBI Taxonomy" id="299467"/>
    <lineage>
        <taxon>Eukaryota</taxon>
        <taxon>Metazoa</taxon>
        <taxon>Ecdysozoa</taxon>
        <taxon>Arthropoda</taxon>
        <taxon>Chelicerata</taxon>
        <taxon>Arachnida</taxon>
        <taxon>Acari</taxon>
        <taxon>Acariformes</taxon>
        <taxon>Trombidiformes</taxon>
        <taxon>Prostigmata</taxon>
        <taxon>Anystina</taxon>
        <taxon>Parasitengona</taxon>
        <taxon>Trombiculoidea</taxon>
        <taxon>Trombiculidae</taxon>
        <taxon>Leptotrombidium</taxon>
    </lineage>
</organism>
<dbReference type="STRING" id="299467.A0A443RYI4"/>
<dbReference type="Pfam" id="PF00385">
    <property type="entry name" value="Chromo"/>
    <property type="match status" value="1"/>
</dbReference>
<dbReference type="PANTHER" id="PTHR47240">
    <property type="entry name" value="CHROMO DOMAIN-CONTAINING PROTEIN LHP1"/>
    <property type="match status" value="1"/>
</dbReference>
<gene>
    <name evidence="3" type="ORF">B4U80_00984</name>
</gene>
<dbReference type="GO" id="GO:0031507">
    <property type="term" value="P:heterochromatin formation"/>
    <property type="evidence" value="ECO:0007669"/>
    <property type="project" value="InterPro"/>
</dbReference>
<evidence type="ECO:0000313" key="3">
    <source>
        <dbReference type="EMBL" id="RWS20119.1"/>
    </source>
</evidence>
<evidence type="ECO:0000313" key="4">
    <source>
        <dbReference type="Proteomes" id="UP000288716"/>
    </source>
</evidence>
<dbReference type="CDD" id="cd00024">
    <property type="entry name" value="CD_CSD"/>
    <property type="match status" value="1"/>
</dbReference>
<feature type="region of interest" description="Disordered" evidence="1">
    <location>
        <begin position="26"/>
        <end position="45"/>
    </location>
</feature>
<evidence type="ECO:0000256" key="1">
    <source>
        <dbReference type="SAM" id="MobiDB-lite"/>
    </source>
</evidence>
<dbReference type="SUPFAM" id="SSF54160">
    <property type="entry name" value="Chromo domain-like"/>
    <property type="match status" value="1"/>
</dbReference>
<dbReference type="InterPro" id="IPR044251">
    <property type="entry name" value="LHP1-like"/>
</dbReference>
<evidence type="ECO:0000259" key="2">
    <source>
        <dbReference type="PROSITE" id="PS50013"/>
    </source>
</evidence>
<protein>
    <submittedName>
        <fullName evidence="3">Chromobox protein 1-like protein</fullName>
    </submittedName>
</protein>
<dbReference type="PANTHER" id="PTHR47240:SF2">
    <property type="entry name" value="CHROMO DOMAIN-CONTAINING PROTEIN LHP1"/>
    <property type="match status" value="1"/>
</dbReference>
<keyword evidence="4" id="KW-1185">Reference proteome</keyword>
<sequence>MDDHCFSSAETSDLPISCRLSLVPYSGSSSDSDDPSTDSVSRPLKTIPAGFIDEEATFSGDVGDQMDCSDSSGSSFINVVDFLDLSLDVGHSRLSPGINAPQPFTEAQKCGTICELVQYNQEDIMVDDDGISSDEGVLLIDETAGSDAEATKDIVDAADICSDKDEDVNELLDADGKDSDVVEVGTKLVDVKAIAGQNGNHDHDDDNSDFDDFVMSLAVECSDSDCEPESGQFEVSSITGRRFADGGLQYFVNWKGYPRSESCWEPAENCSNSHAVITAFETAIRVDYPPND</sequence>
<feature type="domain" description="Chromo" evidence="2">
    <location>
        <begin position="233"/>
        <end position="292"/>
    </location>
</feature>
<feature type="non-terminal residue" evidence="3">
    <location>
        <position position="292"/>
    </location>
</feature>
<name>A0A443RYI4_9ACAR</name>
<dbReference type="OrthoDB" id="433924at2759"/>
<accession>A0A443RYI4</accession>
<dbReference type="InterPro" id="IPR000953">
    <property type="entry name" value="Chromo/chromo_shadow_dom"/>
</dbReference>
<dbReference type="Gene3D" id="2.40.50.40">
    <property type="match status" value="1"/>
</dbReference>
<dbReference type="VEuPathDB" id="VectorBase:LDEU011921"/>
<dbReference type="InterPro" id="IPR016197">
    <property type="entry name" value="Chromo-like_dom_sf"/>
</dbReference>
<dbReference type="EMBL" id="NCKV01019872">
    <property type="protein sequence ID" value="RWS20119.1"/>
    <property type="molecule type" value="Genomic_DNA"/>
</dbReference>
<comment type="caution">
    <text evidence="3">The sequence shown here is derived from an EMBL/GenBank/DDBJ whole genome shotgun (WGS) entry which is preliminary data.</text>
</comment>
<dbReference type="Proteomes" id="UP000288716">
    <property type="component" value="Unassembled WGS sequence"/>
</dbReference>
<dbReference type="InterPro" id="IPR023780">
    <property type="entry name" value="Chromo_domain"/>
</dbReference>
<proteinExistence type="predicted"/>
<dbReference type="PROSITE" id="PS50013">
    <property type="entry name" value="CHROMO_2"/>
    <property type="match status" value="1"/>
</dbReference>
<dbReference type="AlphaFoldDB" id="A0A443RYI4"/>